<keyword evidence="9 12" id="KW-0472">Membrane</keyword>
<dbReference type="InterPro" id="IPR003593">
    <property type="entry name" value="AAA+_ATPase"/>
</dbReference>
<keyword evidence="6" id="KW-0547">Nucleotide-binding</keyword>
<reference evidence="15" key="1">
    <citation type="submission" date="2022-11" db="EMBL/GenBank/DDBJ databases">
        <authorList>
            <person name="Petersen C."/>
        </authorList>
    </citation>
    <scope>NUCLEOTIDE SEQUENCE</scope>
    <source>
        <strain evidence="15">IBT 30069</strain>
    </source>
</reference>
<dbReference type="PROSITE" id="PS00211">
    <property type="entry name" value="ABC_TRANSPORTER_1"/>
    <property type="match status" value="1"/>
</dbReference>
<evidence type="ECO:0000256" key="11">
    <source>
        <dbReference type="SAM" id="MobiDB-lite"/>
    </source>
</evidence>
<dbReference type="GO" id="GO:0005524">
    <property type="term" value="F:ATP binding"/>
    <property type="evidence" value="ECO:0007669"/>
    <property type="project" value="UniProtKB-KW"/>
</dbReference>
<dbReference type="Pfam" id="PF00005">
    <property type="entry name" value="ABC_tran"/>
    <property type="match status" value="2"/>
</dbReference>
<keyword evidence="10" id="KW-0325">Glycoprotein</keyword>
<feature type="transmembrane region" description="Helical" evidence="12">
    <location>
        <begin position="826"/>
        <end position="847"/>
    </location>
</feature>
<feature type="domain" description="ABC transmembrane type-1" evidence="14">
    <location>
        <begin position="219"/>
        <end position="496"/>
    </location>
</feature>
<keyword evidence="3" id="KW-0813">Transport</keyword>
<dbReference type="PROSITE" id="PS50929">
    <property type="entry name" value="ABC_TM1F"/>
    <property type="match status" value="2"/>
</dbReference>
<feature type="transmembrane region" description="Helical" evidence="12">
    <location>
        <begin position="430"/>
        <end position="456"/>
    </location>
</feature>
<dbReference type="InterPro" id="IPR036640">
    <property type="entry name" value="ABC1_TM_sf"/>
</dbReference>
<dbReference type="OrthoDB" id="6500128at2759"/>
<dbReference type="CDD" id="cd18579">
    <property type="entry name" value="ABC_6TM_ABCC_D1"/>
    <property type="match status" value="1"/>
</dbReference>
<evidence type="ECO:0000259" key="13">
    <source>
        <dbReference type="PROSITE" id="PS50893"/>
    </source>
</evidence>
<feature type="transmembrane region" description="Helical" evidence="12">
    <location>
        <begin position="1057"/>
        <end position="1077"/>
    </location>
</feature>
<dbReference type="GO" id="GO:0005886">
    <property type="term" value="C:plasma membrane"/>
    <property type="evidence" value="ECO:0007669"/>
    <property type="project" value="UniProtKB-SubCell"/>
</dbReference>
<dbReference type="SMART" id="SM00382">
    <property type="entry name" value="AAA"/>
    <property type="match status" value="2"/>
</dbReference>
<name>A0A9W9FAS2_9EURO</name>
<dbReference type="FunFam" id="1.20.1560.10:FF:000066">
    <property type="entry name" value="ABC multidrug transporter (Eurofung)"/>
    <property type="match status" value="1"/>
</dbReference>
<dbReference type="InterPro" id="IPR050173">
    <property type="entry name" value="ABC_transporter_C-like"/>
</dbReference>
<sequence>MLAATKTPTDQIILALLAILFVLHVVYTAFQTQSPTLQTKVSLPTAVINVVTIIAAAWTSFMEDQRSIAPSSILILYFSSTTLLALPRLRSLWLISNPDVQVCRGIWTAILVVTLLVLFTQSASRFKSLQPSYRSLTKEQLSGFWSRGFFVYLLPLLKVGNAKILEISDLPEVDGALQGSRAGAKLQQGLQNSSGRFKVPRAAFKAYTSVLLWAVPPRLALSAFNFSQTFLLTATINFMESDSSPENESYGPSLVGAYVLMYLGIAITTAIYWRQTVRFLAALRAGLVAITYDQTLALQQEDLHDSAALTLMGTDIERTITSLQMIHEVWASILEVGIALWLLGRQLGVPCLIPFAIATSSVVVMIPISTRTGEAQQEWIKRIQKRLAVTSSMLGDIKAMKMLGVSGVLSKIIANLREIEVKTSLRFRRLLIWEIVASCTPANLAPFATLAVYAGISVSKNDKSLLSAQAFTSLALISLMTTPLLTFCQTMPSILQALSCLKRIEDYCDKEVVTQSPAVSEGSCESSLSNIELREYDTTRQKSGPLVSFKDATIYRSGASDPILKLFNLDIRRGITAIIGPVGSGKTTLLETMLGRHVCEPSILPLSRAAYAPQTPWIMNQTIRENIIGASEFDEKWYDFVVSSCGLEDDLKNMHGGDSRLAGSKGASLSGGQKQRVALARAVYSKLNLLVLDSPFSGLDTRTLSTIRKSLFGENGHFRQSGRSLILVTNNYEILSHADEVVVLDNNGISARGSYQEISSSMPHIFEDLVETHEETAVVQEETQQDEHPTSSNEIEFREDEPLLEVDNIIRQKSSWSVYGYFMKPAGWIMFALIEGLIIIVCFSTSFSTVWVQSWVDANEKAPNQHLAYYLGIYGLLCAISVLSLGIAAWIYFTTMMSRTSVQLHADLLTAAVGAPISFFQTTDTGTIANRFSQDLELIDMMLPLYLVNLSESTGSVVVQLVIVCIVGKYLATSVPFLAVAVYFIQSYYLRTSRQVRLLDIEAKAPLYTHFLETIDGIASIHAFGWGETFRNQGYKKLNSSQRPYYMLRSIQKWLELVVNLLVGAVAVILVATMTSLKSQFSSASAGVALNLILTFNQNLKRAVEDWTAVEVSIGAVQRIRSFSKDTPRENEDEGVSVLDKAEPTSNWISNGEVQFDAVNVRYGKSPKRVLENISLKINHGEKVAVCGPSGSGKTSFIMAILRMLNTEGQISISNTNVATVPRSLLRRTVNVIPQDPLLFPGSVRFNIDPHGLGTTLQIEEALRKVRMWDQIEMSGGLDADLEVSQWSVGQKQLLELARALIIKSPILILDEATSSMDWETESIMQSVIDTEFADQTIIAVIHRFRYIDRFNKVILLKQGKLMENDDPKSLLSYDSEFRRLYQAWKSE</sequence>
<evidence type="ECO:0000259" key="14">
    <source>
        <dbReference type="PROSITE" id="PS50929"/>
    </source>
</evidence>
<keyword evidence="5 12" id="KW-0812">Transmembrane</keyword>
<dbReference type="InterPro" id="IPR003439">
    <property type="entry name" value="ABC_transporter-like_ATP-bd"/>
</dbReference>
<dbReference type="FunFam" id="1.20.1560.10:FF:000055">
    <property type="entry name" value="ABC multidrug transporter (Eurofung)"/>
    <property type="match status" value="1"/>
</dbReference>
<evidence type="ECO:0000256" key="7">
    <source>
        <dbReference type="ARBA" id="ARBA00022840"/>
    </source>
</evidence>
<feature type="domain" description="ABC transporter" evidence="13">
    <location>
        <begin position="549"/>
        <end position="771"/>
    </location>
</feature>
<dbReference type="PANTHER" id="PTHR24223:SF404">
    <property type="entry name" value="ABC MULTIDRUG TRANSPORTER (EUROFUNG)-RELATED"/>
    <property type="match status" value="1"/>
</dbReference>
<dbReference type="InterPro" id="IPR044746">
    <property type="entry name" value="ABCC_6TM_D1"/>
</dbReference>
<dbReference type="Proteomes" id="UP001149165">
    <property type="component" value="Unassembled WGS sequence"/>
</dbReference>
<feature type="transmembrane region" description="Helical" evidence="12">
    <location>
        <begin position="68"/>
        <end position="86"/>
    </location>
</feature>
<feature type="transmembrane region" description="Helical" evidence="12">
    <location>
        <begin position="219"/>
        <end position="238"/>
    </location>
</feature>
<protein>
    <submittedName>
        <fullName evidence="15">Uncharacterized protein</fullName>
    </submittedName>
</protein>
<dbReference type="Pfam" id="PF00664">
    <property type="entry name" value="ABC_membrane"/>
    <property type="match status" value="1"/>
</dbReference>
<dbReference type="Gene3D" id="1.20.1560.10">
    <property type="entry name" value="ABC transporter type 1, transmembrane domain"/>
    <property type="match status" value="2"/>
</dbReference>
<feature type="domain" description="ABC transmembrane type-1" evidence="14">
    <location>
        <begin position="837"/>
        <end position="1111"/>
    </location>
</feature>
<evidence type="ECO:0000256" key="6">
    <source>
        <dbReference type="ARBA" id="ARBA00022741"/>
    </source>
</evidence>
<evidence type="ECO:0000256" key="12">
    <source>
        <dbReference type="SAM" id="Phobius"/>
    </source>
</evidence>
<dbReference type="PROSITE" id="PS50893">
    <property type="entry name" value="ABC_TRANSPORTER_2"/>
    <property type="match status" value="2"/>
</dbReference>
<feature type="transmembrane region" description="Helical" evidence="12">
    <location>
        <begin position="106"/>
        <end position="124"/>
    </location>
</feature>
<dbReference type="FunFam" id="3.40.50.300:FF:002145">
    <property type="entry name" value="ABC transporter (MsbA subfamily)"/>
    <property type="match status" value="1"/>
</dbReference>
<dbReference type="GO" id="GO:0140359">
    <property type="term" value="F:ABC-type transporter activity"/>
    <property type="evidence" value="ECO:0007669"/>
    <property type="project" value="InterPro"/>
</dbReference>
<comment type="similarity">
    <text evidence="2">Belongs to the ABC transporter superfamily. ABCC family. Conjugate transporter (TC 3.A.1.208) subfamily.</text>
</comment>
<evidence type="ECO:0000256" key="4">
    <source>
        <dbReference type="ARBA" id="ARBA00022475"/>
    </source>
</evidence>
<evidence type="ECO:0000256" key="8">
    <source>
        <dbReference type="ARBA" id="ARBA00022989"/>
    </source>
</evidence>
<keyword evidence="16" id="KW-1185">Reference proteome</keyword>
<feature type="transmembrane region" description="Helical" evidence="12">
    <location>
        <begin position="970"/>
        <end position="990"/>
    </location>
</feature>
<evidence type="ECO:0000256" key="10">
    <source>
        <dbReference type="ARBA" id="ARBA00023180"/>
    </source>
</evidence>
<gene>
    <name evidence="15" type="ORF">N7456_007480</name>
</gene>
<accession>A0A9W9FAS2</accession>
<feature type="transmembrane region" description="Helical" evidence="12">
    <location>
        <begin position="867"/>
        <end position="893"/>
    </location>
</feature>
<evidence type="ECO:0000256" key="3">
    <source>
        <dbReference type="ARBA" id="ARBA00022448"/>
    </source>
</evidence>
<dbReference type="GO" id="GO:0016887">
    <property type="term" value="F:ATP hydrolysis activity"/>
    <property type="evidence" value="ECO:0007669"/>
    <property type="project" value="InterPro"/>
</dbReference>
<dbReference type="CDD" id="cd18580">
    <property type="entry name" value="ABC_6TM_ABCC_D2"/>
    <property type="match status" value="1"/>
</dbReference>
<feature type="transmembrane region" description="Helical" evidence="12">
    <location>
        <begin position="42"/>
        <end position="61"/>
    </location>
</feature>
<evidence type="ECO:0000313" key="15">
    <source>
        <dbReference type="EMBL" id="KAJ5096759.1"/>
    </source>
</evidence>
<dbReference type="Gene3D" id="3.40.50.300">
    <property type="entry name" value="P-loop containing nucleotide triphosphate hydrolases"/>
    <property type="match status" value="2"/>
</dbReference>
<evidence type="ECO:0000256" key="2">
    <source>
        <dbReference type="ARBA" id="ARBA00009726"/>
    </source>
</evidence>
<dbReference type="EMBL" id="JAPQKH010000005">
    <property type="protein sequence ID" value="KAJ5096759.1"/>
    <property type="molecule type" value="Genomic_DNA"/>
</dbReference>
<keyword evidence="4" id="KW-1003">Cell membrane</keyword>
<keyword evidence="7" id="KW-0067">ATP-binding</keyword>
<organism evidence="15 16">
    <name type="scientific">Penicillium angulare</name>
    <dbReference type="NCBI Taxonomy" id="116970"/>
    <lineage>
        <taxon>Eukaryota</taxon>
        <taxon>Fungi</taxon>
        <taxon>Dikarya</taxon>
        <taxon>Ascomycota</taxon>
        <taxon>Pezizomycotina</taxon>
        <taxon>Eurotiomycetes</taxon>
        <taxon>Eurotiomycetidae</taxon>
        <taxon>Eurotiales</taxon>
        <taxon>Aspergillaceae</taxon>
        <taxon>Penicillium</taxon>
    </lineage>
</organism>
<dbReference type="InterPro" id="IPR017871">
    <property type="entry name" value="ABC_transporter-like_CS"/>
</dbReference>
<feature type="transmembrane region" description="Helical" evidence="12">
    <location>
        <begin position="12"/>
        <end position="30"/>
    </location>
</feature>
<proteinExistence type="inferred from homology"/>
<feature type="region of interest" description="Disordered" evidence="11">
    <location>
        <begin position="777"/>
        <end position="796"/>
    </location>
</feature>
<evidence type="ECO:0000256" key="5">
    <source>
        <dbReference type="ARBA" id="ARBA00022692"/>
    </source>
</evidence>
<dbReference type="SUPFAM" id="SSF52540">
    <property type="entry name" value="P-loop containing nucleoside triphosphate hydrolases"/>
    <property type="match status" value="2"/>
</dbReference>
<dbReference type="SUPFAM" id="SSF90123">
    <property type="entry name" value="ABC transporter transmembrane region"/>
    <property type="match status" value="2"/>
</dbReference>
<comment type="caution">
    <text evidence="15">The sequence shown here is derived from an EMBL/GenBank/DDBJ whole genome shotgun (WGS) entry which is preliminary data.</text>
</comment>
<feature type="transmembrane region" description="Helical" evidence="12">
    <location>
        <begin position="250"/>
        <end position="273"/>
    </location>
</feature>
<keyword evidence="8 12" id="KW-1133">Transmembrane helix</keyword>
<feature type="domain" description="ABC transporter" evidence="13">
    <location>
        <begin position="1154"/>
        <end position="1384"/>
    </location>
</feature>
<evidence type="ECO:0000256" key="1">
    <source>
        <dbReference type="ARBA" id="ARBA00004651"/>
    </source>
</evidence>
<dbReference type="InterPro" id="IPR027417">
    <property type="entry name" value="P-loop_NTPase"/>
</dbReference>
<evidence type="ECO:0000256" key="9">
    <source>
        <dbReference type="ARBA" id="ARBA00023136"/>
    </source>
</evidence>
<feature type="transmembrane region" description="Helical" evidence="12">
    <location>
        <begin position="943"/>
        <end position="964"/>
    </location>
</feature>
<evidence type="ECO:0000313" key="16">
    <source>
        <dbReference type="Proteomes" id="UP001149165"/>
    </source>
</evidence>
<comment type="subcellular location">
    <subcellularLocation>
        <location evidence="1">Cell membrane</location>
        <topology evidence="1">Multi-pass membrane protein</topology>
    </subcellularLocation>
</comment>
<feature type="transmembrane region" description="Helical" evidence="12">
    <location>
        <begin position="468"/>
        <end position="488"/>
    </location>
</feature>
<dbReference type="InterPro" id="IPR011527">
    <property type="entry name" value="ABC1_TM_dom"/>
</dbReference>
<dbReference type="PANTHER" id="PTHR24223">
    <property type="entry name" value="ATP-BINDING CASSETTE SUB-FAMILY C"/>
    <property type="match status" value="1"/>
</dbReference>
<dbReference type="InterPro" id="IPR044726">
    <property type="entry name" value="ABCC_6TM_D2"/>
</dbReference>
<reference evidence="15" key="2">
    <citation type="journal article" date="2023" name="IMA Fungus">
        <title>Comparative genomic study of the Penicillium genus elucidates a diverse pangenome and 15 lateral gene transfer events.</title>
        <authorList>
            <person name="Petersen C."/>
            <person name="Sorensen T."/>
            <person name="Nielsen M.R."/>
            <person name="Sondergaard T.E."/>
            <person name="Sorensen J.L."/>
            <person name="Fitzpatrick D.A."/>
            <person name="Frisvad J.C."/>
            <person name="Nielsen K.L."/>
        </authorList>
    </citation>
    <scope>NUCLEOTIDE SEQUENCE</scope>
    <source>
        <strain evidence="15">IBT 30069</strain>
    </source>
</reference>